<dbReference type="PANTHER" id="PTHR36750:SF1">
    <property type="entry name" value="SEC-C MOTIF PROTEIN"/>
    <property type="match status" value="1"/>
</dbReference>
<protein>
    <submittedName>
        <fullName evidence="2">Uncharacterized protein</fullName>
    </submittedName>
</protein>
<feature type="region of interest" description="Disordered" evidence="1">
    <location>
        <begin position="17"/>
        <end position="42"/>
    </location>
</feature>
<dbReference type="AlphaFoldDB" id="A0A8T2UZU5"/>
<organism evidence="2 3">
    <name type="scientific">Ceratopteris richardii</name>
    <name type="common">Triangle waterfern</name>
    <dbReference type="NCBI Taxonomy" id="49495"/>
    <lineage>
        <taxon>Eukaryota</taxon>
        <taxon>Viridiplantae</taxon>
        <taxon>Streptophyta</taxon>
        <taxon>Embryophyta</taxon>
        <taxon>Tracheophyta</taxon>
        <taxon>Polypodiopsida</taxon>
        <taxon>Polypodiidae</taxon>
        <taxon>Polypodiales</taxon>
        <taxon>Pteridineae</taxon>
        <taxon>Pteridaceae</taxon>
        <taxon>Parkerioideae</taxon>
        <taxon>Ceratopteris</taxon>
    </lineage>
</organism>
<dbReference type="Pfam" id="PF02810">
    <property type="entry name" value="SEC-C"/>
    <property type="match status" value="1"/>
</dbReference>
<feature type="region of interest" description="Disordered" evidence="1">
    <location>
        <begin position="59"/>
        <end position="83"/>
    </location>
</feature>
<evidence type="ECO:0000313" key="2">
    <source>
        <dbReference type="EMBL" id="KAH7439055.1"/>
    </source>
</evidence>
<accession>A0A8T2UZU5</accession>
<keyword evidence="3" id="KW-1185">Reference proteome</keyword>
<dbReference type="PANTHER" id="PTHR36750">
    <property type="entry name" value="SEC-C MOTIF PROTEIN"/>
    <property type="match status" value="1"/>
</dbReference>
<evidence type="ECO:0000256" key="1">
    <source>
        <dbReference type="SAM" id="MobiDB-lite"/>
    </source>
</evidence>
<dbReference type="Proteomes" id="UP000825935">
    <property type="component" value="Chromosome 4"/>
</dbReference>
<sequence length="254" mass="27512">MMLRRFPLSLRARTQITNRLASSSSSSPATEGAQEDGNGKVSNIFSSWMDKVKGAFRTKPSVSPLTSSDARSSPSKTASPPGSSFDAIKDLDLNVCANILKDAGRIPGLASILQMGGLGKSNFTDRMEKHSKIYSALAKHNPSGRNVDAKHKTLASEECGCSVQEVEEALYFFEVYKKLGVKMAKTFKSKDELPKTVDGMKKMLEDMSSELDLPQSKISESGQVEPRQTSELGRNAPCSCGSGKKFKRCCGKSI</sequence>
<dbReference type="OMA" id="INASKHC"/>
<feature type="compositionally biased region" description="Polar residues" evidence="1">
    <location>
        <begin position="216"/>
        <end position="232"/>
    </location>
</feature>
<name>A0A8T2UZU5_CERRI</name>
<feature type="compositionally biased region" description="Polar residues" evidence="1">
    <location>
        <begin position="60"/>
        <end position="82"/>
    </location>
</feature>
<dbReference type="EMBL" id="CM035409">
    <property type="protein sequence ID" value="KAH7439055.1"/>
    <property type="molecule type" value="Genomic_DNA"/>
</dbReference>
<dbReference type="Gene3D" id="3.10.450.50">
    <property type="match status" value="1"/>
</dbReference>
<reference evidence="2" key="1">
    <citation type="submission" date="2021-08" db="EMBL/GenBank/DDBJ databases">
        <title>WGS assembly of Ceratopteris richardii.</title>
        <authorList>
            <person name="Marchant D.B."/>
            <person name="Chen G."/>
            <person name="Jenkins J."/>
            <person name="Shu S."/>
            <person name="Leebens-Mack J."/>
            <person name="Grimwood J."/>
            <person name="Schmutz J."/>
            <person name="Soltis P."/>
            <person name="Soltis D."/>
            <person name="Chen Z.-H."/>
        </authorList>
    </citation>
    <scope>NUCLEOTIDE SEQUENCE</scope>
    <source>
        <strain evidence="2">Whitten #5841</strain>
        <tissue evidence="2">Leaf</tissue>
    </source>
</reference>
<comment type="caution">
    <text evidence="2">The sequence shown here is derived from an EMBL/GenBank/DDBJ whole genome shotgun (WGS) entry which is preliminary data.</text>
</comment>
<feature type="region of interest" description="Disordered" evidence="1">
    <location>
        <begin position="209"/>
        <end position="244"/>
    </location>
</feature>
<gene>
    <name evidence="2" type="ORF">KP509_04G043000</name>
</gene>
<evidence type="ECO:0000313" key="3">
    <source>
        <dbReference type="Proteomes" id="UP000825935"/>
    </source>
</evidence>
<dbReference type="InterPro" id="IPR004027">
    <property type="entry name" value="SEC_C_motif"/>
</dbReference>
<dbReference type="SUPFAM" id="SSF103642">
    <property type="entry name" value="Sec-C motif"/>
    <property type="match status" value="1"/>
</dbReference>
<dbReference type="OrthoDB" id="432970at2759"/>
<proteinExistence type="predicted"/>